<dbReference type="EMBL" id="BLLF01000604">
    <property type="protein sequence ID" value="GFH13368.1"/>
    <property type="molecule type" value="Genomic_DNA"/>
</dbReference>
<feature type="non-terminal residue" evidence="2">
    <location>
        <position position="1"/>
    </location>
</feature>
<accession>A0A699Z1G0</accession>
<feature type="transmembrane region" description="Helical" evidence="1">
    <location>
        <begin position="80"/>
        <end position="104"/>
    </location>
</feature>
<evidence type="ECO:0000313" key="3">
    <source>
        <dbReference type="Proteomes" id="UP000485058"/>
    </source>
</evidence>
<gene>
    <name evidence="2" type="ORF">HaLaN_09239</name>
</gene>
<organism evidence="2 3">
    <name type="scientific">Haematococcus lacustris</name>
    <name type="common">Green alga</name>
    <name type="synonym">Haematococcus pluvialis</name>
    <dbReference type="NCBI Taxonomy" id="44745"/>
    <lineage>
        <taxon>Eukaryota</taxon>
        <taxon>Viridiplantae</taxon>
        <taxon>Chlorophyta</taxon>
        <taxon>core chlorophytes</taxon>
        <taxon>Chlorophyceae</taxon>
        <taxon>CS clade</taxon>
        <taxon>Chlamydomonadales</taxon>
        <taxon>Haematococcaceae</taxon>
        <taxon>Haematococcus</taxon>
    </lineage>
</organism>
<protein>
    <submittedName>
        <fullName evidence="2">Uncharacterized protein</fullName>
    </submittedName>
</protein>
<keyword evidence="1" id="KW-0472">Membrane</keyword>
<dbReference type="AlphaFoldDB" id="A0A699Z1G0"/>
<sequence length="179" mass="18869">MSAEQSRSLGRLLLVRAIYQQLQSRQQLPSLYWWASNAVVQTTVFLSLSSALARMAAALWPGLTSEGPWLLQDLSSPPLYLATLSTPFGTLGSLLPLAIVLTYLRALDAAPSAQVPGILAALRLVALPYYCSALLQPNAVLLGHSATTDVQLLLGLGSFYLGYPTLRGTAAAGGGTRGG</sequence>
<evidence type="ECO:0000313" key="2">
    <source>
        <dbReference type="EMBL" id="GFH13368.1"/>
    </source>
</evidence>
<dbReference type="Proteomes" id="UP000485058">
    <property type="component" value="Unassembled WGS sequence"/>
</dbReference>
<keyword evidence="3" id="KW-1185">Reference proteome</keyword>
<proteinExistence type="predicted"/>
<feature type="transmembrane region" description="Helical" evidence="1">
    <location>
        <begin position="31"/>
        <end position="60"/>
    </location>
</feature>
<keyword evidence="1" id="KW-1133">Transmembrane helix</keyword>
<name>A0A699Z1G0_HAELA</name>
<evidence type="ECO:0000256" key="1">
    <source>
        <dbReference type="SAM" id="Phobius"/>
    </source>
</evidence>
<reference evidence="2 3" key="1">
    <citation type="submission" date="2020-02" db="EMBL/GenBank/DDBJ databases">
        <title>Draft genome sequence of Haematococcus lacustris strain NIES-144.</title>
        <authorList>
            <person name="Morimoto D."/>
            <person name="Nakagawa S."/>
            <person name="Yoshida T."/>
            <person name="Sawayama S."/>
        </authorList>
    </citation>
    <scope>NUCLEOTIDE SEQUENCE [LARGE SCALE GENOMIC DNA]</scope>
    <source>
        <strain evidence="2 3">NIES-144</strain>
    </source>
</reference>
<comment type="caution">
    <text evidence="2">The sequence shown here is derived from an EMBL/GenBank/DDBJ whole genome shotgun (WGS) entry which is preliminary data.</text>
</comment>
<keyword evidence="1" id="KW-0812">Transmembrane</keyword>